<dbReference type="InterPro" id="IPR011538">
    <property type="entry name" value="Nuo51_FMN-bd"/>
</dbReference>
<evidence type="ECO:0000256" key="2">
    <source>
        <dbReference type="ARBA" id="ARBA00022485"/>
    </source>
</evidence>
<dbReference type="Pfam" id="PF13183">
    <property type="entry name" value="Fer4_8"/>
    <property type="match status" value="1"/>
</dbReference>
<dbReference type="SUPFAM" id="SSF142019">
    <property type="entry name" value="Nqo1 FMN-binding domain-like"/>
    <property type="match status" value="1"/>
</dbReference>
<dbReference type="Gene3D" id="3.40.50.11540">
    <property type="entry name" value="NADH-ubiquinone oxidoreductase 51kDa subunit"/>
    <property type="match status" value="1"/>
</dbReference>
<proteinExistence type="inferred from homology"/>
<keyword evidence="3 8" id="KW-0479">Metal-binding</keyword>
<gene>
    <name evidence="11" type="primary">rsxC</name>
    <name evidence="8" type="synonym">rnfC</name>
    <name evidence="11" type="ORF">EVB03_02545</name>
</gene>
<keyword evidence="8" id="KW-1278">Translocase</keyword>
<evidence type="ECO:0000313" key="12">
    <source>
        <dbReference type="Proteomes" id="UP000315889"/>
    </source>
</evidence>
<feature type="binding site" evidence="8">
    <location>
        <position position="415"/>
    </location>
    <ligand>
        <name>[4Fe-4S] cluster</name>
        <dbReference type="ChEBI" id="CHEBI:49883"/>
        <label>2</label>
    </ligand>
</feature>
<dbReference type="PANTHER" id="PTHR43034">
    <property type="entry name" value="ION-TRANSLOCATING OXIDOREDUCTASE COMPLEX SUBUNIT C"/>
    <property type="match status" value="1"/>
</dbReference>
<comment type="similarity">
    <text evidence="8">Belongs to the 4Fe4S bacterial-type ferredoxin family. RnfC subfamily.</text>
</comment>
<evidence type="ECO:0000256" key="5">
    <source>
        <dbReference type="ARBA" id="ARBA00022982"/>
    </source>
</evidence>
<keyword evidence="8" id="KW-0997">Cell inner membrane</keyword>
<dbReference type="Gene3D" id="3.30.70.20">
    <property type="match status" value="1"/>
</dbReference>
<feature type="binding site" evidence="8">
    <location>
        <position position="409"/>
    </location>
    <ligand>
        <name>[4Fe-4S] cluster</name>
        <dbReference type="ChEBI" id="CHEBI:49883"/>
        <label>2</label>
    </ligand>
</feature>
<dbReference type="EMBL" id="SHBP01000002">
    <property type="protein sequence ID" value="RZO21124.1"/>
    <property type="molecule type" value="Genomic_DNA"/>
</dbReference>
<name>A0A520MIU1_9GAMM</name>
<evidence type="ECO:0000256" key="3">
    <source>
        <dbReference type="ARBA" id="ARBA00022723"/>
    </source>
</evidence>
<comment type="cofactor">
    <cofactor evidence="8">
        <name>[4Fe-4S] cluster</name>
        <dbReference type="ChEBI" id="CHEBI:49883"/>
    </cofactor>
    <text evidence="8">Binds 2 [4Fe-4S] clusters per subunit.</text>
</comment>
<evidence type="ECO:0000313" key="11">
    <source>
        <dbReference type="EMBL" id="RZO21124.1"/>
    </source>
</evidence>
<dbReference type="NCBIfam" id="TIGR01945">
    <property type="entry name" value="rnfC"/>
    <property type="match status" value="1"/>
</dbReference>
<evidence type="ECO:0000256" key="8">
    <source>
        <dbReference type="HAMAP-Rule" id="MF_00461"/>
    </source>
</evidence>
<feature type="binding site" evidence="8">
    <location>
        <position position="376"/>
    </location>
    <ligand>
        <name>[4Fe-4S] cluster</name>
        <dbReference type="ChEBI" id="CHEBI:49883"/>
        <label>1</label>
    </ligand>
</feature>
<dbReference type="PANTHER" id="PTHR43034:SF2">
    <property type="entry name" value="ION-TRANSLOCATING OXIDOREDUCTASE COMPLEX SUBUNIT C"/>
    <property type="match status" value="1"/>
</dbReference>
<keyword evidence="7 8" id="KW-0411">Iron-sulfur</keyword>
<sequence length="569" mass="61783">MRQLWETPGGVHPPENKVQSLKLGIGHLAIPEKLILPLIQHIGDAAKPCVAIGDVVLKGQKIASASGDLSAPVHAPTSGVISAIEDRPVAHPSGMSALCIEIISDSEERWIDLYGHTDYKQLSPQEVSHLIADAGVTGLGGAGFPSAAKLDNGRTKPVNTLIINATECEPYITADDILIRERAAEIIQGIGVISHVLDMPRRILIGIESNKPEAIDALREACKSTAIEVVVVPTKYPSGGEKQLVYILTGQEIPSGQLPSDIGMVCVNSGTAFAIKRAVIDGQPLISRIMTVTGDACGINRNYEVLIGTPVSHILEKNKFIRKNCSRLIMGGPMMGFSLSSSELPVVKTTTCILAPSHSEIPEEDPQQPCIRCGLCAEACPASLLPQQLYWYAQSEDHERLQAHNLFDCIECGACSYVCPSNIPLVQYYRSSKGNIINSRNAKISAAKARERFEFRQVRLNKAEQAREVKREARRVATEKAKTSSSSAADIINAANLRAKARQASPDQQKAKLERSLMAAKMRLDEAQERLAEANKSGSAEQQAQQHASVEGARQKVEQTKRRLEELIR</sequence>
<dbReference type="InterPro" id="IPR017896">
    <property type="entry name" value="4Fe4S_Fe-S-bd"/>
</dbReference>
<evidence type="ECO:0000256" key="4">
    <source>
        <dbReference type="ARBA" id="ARBA00022737"/>
    </source>
</evidence>
<dbReference type="InterPro" id="IPR037225">
    <property type="entry name" value="Nuo51_FMN-bd_sf"/>
</dbReference>
<dbReference type="GO" id="GO:0046872">
    <property type="term" value="F:metal ion binding"/>
    <property type="evidence" value="ECO:0007669"/>
    <property type="project" value="UniProtKB-KW"/>
</dbReference>
<dbReference type="InterPro" id="IPR010208">
    <property type="entry name" value="Ion_transpt_RnfC/RsxC"/>
</dbReference>
<dbReference type="InterPro" id="IPR017900">
    <property type="entry name" value="4Fe4S_Fe_S_CS"/>
</dbReference>
<dbReference type="GO" id="GO:0022900">
    <property type="term" value="P:electron transport chain"/>
    <property type="evidence" value="ECO:0007669"/>
    <property type="project" value="UniProtKB-UniRule"/>
</dbReference>
<feature type="compositionally biased region" description="Basic and acidic residues" evidence="9">
    <location>
        <begin position="553"/>
        <end position="569"/>
    </location>
</feature>
<feature type="compositionally biased region" description="Polar residues" evidence="9">
    <location>
        <begin position="536"/>
        <end position="548"/>
    </location>
</feature>
<comment type="caution">
    <text evidence="11">The sequence shown here is derived from an EMBL/GenBank/DDBJ whole genome shotgun (WGS) entry which is preliminary data.</text>
</comment>
<dbReference type="PROSITE" id="PS51379">
    <property type="entry name" value="4FE4S_FER_2"/>
    <property type="match status" value="2"/>
</dbReference>
<dbReference type="AlphaFoldDB" id="A0A520MIU1"/>
<dbReference type="HAMAP" id="MF_00461">
    <property type="entry name" value="RsxC_RnfC"/>
    <property type="match status" value="1"/>
</dbReference>
<keyword evidence="2 8" id="KW-0004">4Fe-4S</keyword>
<dbReference type="PROSITE" id="PS00198">
    <property type="entry name" value="4FE4S_FER_1"/>
    <property type="match status" value="1"/>
</dbReference>
<dbReference type="GO" id="GO:0051539">
    <property type="term" value="F:4 iron, 4 sulfur cluster binding"/>
    <property type="evidence" value="ECO:0007669"/>
    <property type="project" value="UniProtKB-KW"/>
</dbReference>
<evidence type="ECO:0000256" key="1">
    <source>
        <dbReference type="ARBA" id="ARBA00022448"/>
    </source>
</evidence>
<dbReference type="GO" id="GO:0005886">
    <property type="term" value="C:plasma membrane"/>
    <property type="evidence" value="ECO:0007669"/>
    <property type="project" value="UniProtKB-SubCell"/>
</dbReference>
<feature type="domain" description="4Fe-4S ferredoxin-type" evidence="10">
    <location>
        <begin position="399"/>
        <end position="429"/>
    </location>
</feature>
<feature type="binding site" evidence="8">
    <location>
        <position position="419"/>
    </location>
    <ligand>
        <name>[4Fe-4S] cluster</name>
        <dbReference type="ChEBI" id="CHEBI:49883"/>
        <label>1</label>
    </ligand>
</feature>
<comment type="function">
    <text evidence="8">Part of a membrane-bound complex that couples electron transfer with translocation of ions across the membrane.</text>
</comment>
<reference evidence="11 12" key="1">
    <citation type="submission" date="2019-02" db="EMBL/GenBank/DDBJ databases">
        <title>Prokaryotic population dynamics and viral predation in marine succession experiment using metagenomics: the confinement effect.</title>
        <authorList>
            <person name="Haro-Moreno J.M."/>
            <person name="Rodriguez-Valera F."/>
            <person name="Lopez-Perez M."/>
        </authorList>
    </citation>
    <scope>NUCLEOTIDE SEQUENCE [LARGE SCALE GENOMIC DNA]</scope>
    <source>
        <strain evidence="11">MED-G170</strain>
    </source>
</reference>
<feature type="binding site" evidence="8">
    <location>
        <position position="412"/>
    </location>
    <ligand>
        <name>[4Fe-4S] cluster</name>
        <dbReference type="ChEBI" id="CHEBI:49883"/>
        <label>2</label>
    </ligand>
</feature>
<feature type="binding site" evidence="8">
    <location>
        <position position="380"/>
    </location>
    <ligand>
        <name>[4Fe-4S] cluster</name>
        <dbReference type="ChEBI" id="CHEBI:49883"/>
        <label>2</label>
    </ligand>
</feature>
<keyword evidence="4 8" id="KW-0677">Repeat</keyword>
<dbReference type="EC" id="7.-.-.-" evidence="8"/>
<feature type="domain" description="4Fe-4S ferredoxin-type" evidence="10">
    <location>
        <begin position="360"/>
        <end position="390"/>
    </location>
</feature>
<dbReference type="InterPro" id="IPR026902">
    <property type="entry name" value="RnfC_N"/>
</dbReference>
<keyword evidence="8" id="KW-0472">Membrane</keyword>
<dbReference type="NCBIfam" id="NF003454">
    <property type="entry name" value="PRK05035.1"/>
    <property type="match status" value="1"/>
</dbReference>
<keyword evidence="6 8" id="KW-0408">Iron</keyword>
<keyword evidence="5 8" id="KW-0249">Electron transport</keyword>
<feature type="binding site" evidence="8">
    <location>
        <position position="370"/>
    </location>
    <ligand>
        <name>[4Fe-4S] cluster</name>
        <dbReference type="ChEBI" id="CHEBI:49883"/>
        <label>1</label>
    </ligand>
</feature>
<evidence type="ECO:0000259" key="10">
    <source>
        <dbReference type="PROSITE" id="PS51379"/>
    </source>
</evidence>
<dbReference type="Proteomes" id="UP000315889">
    <property type="component" value="Unassembled WGS sequence"/>
</dbReference>
<dbReference type="Pfam" id="PF13375">
    <property type="entry name" value="RnfC_N"/>
    <property type="match status" value="1"/>
</dbReference>
<evidence type="ECO:0000256" key="9">
    <source>
        <dbReference type="SAM" id="MobiDB-lite"/>
    </source>
</evidence>
<organism evidence="11 12">
    <name type="scientific">SAR92 clade bacterium</name>
    <dbReference type="NCBI Taxonomy" id="2315479"/>
    <lineage>
        <taxon>Bacteria</taxon>
        <taxon>Pseudomonadati</taxon>
        <taxon>Pseudomonadota</taxon>
        <taxon>Gammaproteobacteria</taxon>
        <taxon>Cellvibrionales</taxon>
        <taxon>Porticoccaceae</taxon>
        <taxon>SAR92 clade</taxon>
    </lineage>
</organism>
<dbReference type="Pfam" id="PF01512">
    <property type="entry name" value="Complex1_51K"/>
    <property type="match status" value="1"/>
</dbReference>
<feature type="binding site" evidence="8">
    <location>
        <position position="373"/>
    </location>
    <ligand>
        <name>[4Fe-4S] cluster</name>
        <dbReference type="ChEBI" id="CHEBI:49883"/>
        <label>1</label>
    </ligand>
</feature>
<comment type="subunit">
    <text evidence="8">The complex is composed of six subunits: RnfA, RnfB, RnfC, RnfD, RnfE and RnfG.</text>
</comment>
<accession>A0A520MIU1</accession>
<keyword evidence="8" id="KW-1003">Cell membrane</keyword>
<dbReference type="GO" id="GO:0009055">
    <property type="term" value="F:electron transfer activity"/>
    <property type="evidence" value="ECO:0007669"/>
    <property type="project" value="InterPro"/>
</dbReference>
<evidence type="ECO:0000256" key="6">
    <source>
        <dbReference type="ARBA" id="ARBA00023004"/>
    </source>
</evidence>
<protein>
    <recommendedName>
        <fullName evidence="8">Ion-translocating oxidoreductase complex subunit C</fullName>
        <ecNumber evidence="8">7.-.-.-</ecNumber>
    </recommendedName>
    <alternativeName>
        <fullName evidence="8">Rnf electron transport complex subunit C</fullName>
    </alternativeName>
</protein>
<dbReference type="SUPFAM" id="SSF46548">
    <property type="entry name" value="alpha-helical ferredoxin"/>
    <property type="match status" value="1"/>
</dbReference>
<keyword evidence="1 8" id="KW-0813">Transport</keyword>
<feature type="region of interest" description="Disordered" evidence="9">
    <location>
        <begin position="527"/>
        <end position="569"/>
    </location>
</feature>
<evidence type="ECO:0000256" key="7">
    <source>
        <dbReference type="ARBA" id="ARBA00023014"/>
    </source>
</evidence>
<comment type="subcellular location">
    <subcellularLocation>
        <location evidence="8">Cell inner membrane</location>
        <topology evidence="8">Peripheral membrane protein</topology>
    </subcellularLocation>
</comment>